<name>A0ABP6XKW0_9PSEU</name>
<evidence type="ECO:0000313" key="1">
    <source>
        <dbReference type="EMBL" id="GAA3567954.1"/>
    </source>
</evidence>
<evidence type="ECO:0000313" key="2">
    <source>
        <dbReference type="Proteomes" id="UP001500689"/>
    </source>
</evidence>
<reference evidence="2" key="1">
    <citation type="journal article" date="2019" name="Int. J. Syst. Evol. Microbiol.">
        <title>The Global Catalogue of Microorganisms (GCM) 10K type strain sequencing project: providing services to taxonomists for standard genome sequencing and annotation.</title>
        <authorList>
            <consortium name="The Broad Institute Genomics Platform"/>
            <consortium name="The Broad Institute Genome Sequencing Center for Infectious Disease"/>
            <person name="Wu L."/>
            <person name="Ma J."/>
        </authorList>
    </citation>
    <scope>NUCLEOTIDE SEQUENCE [LARGE SCALE GENOMIC DNA]</scope>
    <source>
        <strain evidence="2">JCM 16898</strain>
    </source>
</reference>
<protein>
    <recommendedName>
        <fullName evidence="3">Transposase IS701-like DDE domain-containing protein</fullName>
    </recommendedName>
</protein>
<evidence type="ECO:0008006" key="3">
    <source>
        <dbReference type="Google" id="ProtNLM"/>
    </source>
</evidence>
<accession>A0ABP6XKW0</accession>
<organism evidence="1 2">
    <name type="scientific">Amycolatopsis ultiminotia</name>
    <dbReference type="NCBI Taxonomy" id="543629"/>
    <lineage>
        <taxon>Bacteria</taxon>
        <taxon>Bacillati</taxon>
        <taxon>Actinomycetota</taxon>
        <taxon>Actinomycetes</taxon>
        <taxon>Pseudonocardiales</taxon>
        <taxon>Pseudonocardiaceae</taxon>
        <taxon>Amycolatopsis</taxon>
    </lineage>
</organism>
<comment type="caution">
    <text evidence="1">The sequence shown here is derived from an EMBL/GenBank/DDBJ whole genome shotgun (WGS) entry which is preliminary data.</text>
</comment>
<gene>
    <name evidence="1" type="ORF">GCM10022222_59880</name>
</gene>
<dbReference type="Proteomes" id="UP001500689">
    <property type="component" value="Unassembled WGS sequence"/>
</dbReference>
<keyword evidence="2" id="KW-1185">Reference proteome</keyword>
<proteinExistence type="predicted"/>
<dbReference type="EMBL" id="BAAAZN010000014">
    <property type="protein sequence ID" value="GAA3567954.1"/>
    <property type="molecule type" value="Genomic_DNA"/>
</dbReference>
<sequence>MVMLARAFEAKVPFAWITADAAYGQVKYLRLWLEAHDAAHYWPPRSTTLWSPPAVAKPEPTS</sequence>